<dbReference type="GO" id="GO:0016740">
    <property type="term" value="F:transferase activity"/>
    <property type="evidence" value="ECO:0007669"/>
    <property type="project" value="UniProtKB-KW"/>
</dbReference>
<organism evidence="2 3">
    <name type="scientific">Ancylobacter koreensis</name>
    <dbReference type="NCBI Taxonomy" id="266121"/>
    <lineage>
        <taxon>Bacteria</taxon>
        <taxon>Pseudomonadati</taxon>
        <taxon>Pseudomonadota</taxon>
        <taxon>Alphaproteobacteria</taxon>
        <taxon>Hyphomicrobiales</taxon>
        <taxon>Xanthobacteraceae</taxon>
        <taxon>Ancylobacter</taxon>
    </lineage>
</organism>
<dbReference type="RefSeq" id="WP_247199816.1">
    <property type="nucleotide sequence ID" value="NZ_JALKCG010000002.1"/>
</dbReference>
<evidence type="ECO:0000259" key="1">
    <source>
        <dbReference type="Pfam" id="PF04230"/>
    </source>
</evidence>
<dbReference type="InterPro" id="IPR007345">
    <property type="entry name" value="Polysacch_pyruvyl_Trfase"/>
</dbReference>
<proteinExistence type="predicted"/>
<feature type="domain" description="Polysaccharide pyruvyl transferase" evidence="1">
    <location>
        <begin position="15"/>
        <end position="332"/>
    </location>
</feature>
<dbReference type="Proteomes" id="UP001202867">
    <property type="component" value="Unassembled WGS sequence"/>
</dbReference>
<evidence type="ECO:0000313" key="2">
    <source>
        <dbReference type="EMBL" id="MCK0207815.1"/>
    </source>
</evidence>
<sequence>MVRRIGLLTLPLRHNYGGILQALALYKHLTDAGHTVVLLEARHSPSRRQLLLSKLSITLARMPDLSFIFEYKARLKLSCFDNIHSFYDKYLGLTIQKIVRLQVEGRFRSFINRHISIRSGAIDDSRQMIGAVKKFDLDTLIVGSDQVWRLDYLPRGMEGDFFFGFAEDMPLRKISYAASFGYGEWRYPEWTSRVTMLLEKFNSISVREDSGLAICSDTFNRQDAIHVLDPTLLHDCAFYDHLAAARREVGGHSVLQYILDNTPASHSIFSTALQALGPSYCTLHTSIHESHIAGSIPDWLRSFMDTDFVVTDSFHGTVFSILFEKPFIAILNEGRGADRFTSLLGQLGLLERLVVRPSPAEIERLAATAIDYAAVAPRLASLREQSAAYLERALA</sequence>
<reference evidence="3" key="1">
    <citation type="submission" date="2023-07" db="EMBL/GenBank/DDBJ databases">
        <title>Ancylobacter moscoviensis sp. nov., facultatively methylotrophic bacteria from activated sludge and the reclassification of Starkeya novella (Starkey 1934) Kelly et al. 2000 as Ancylobacter novellus comb. nov., Starkeya koreensis Im et al. 2006 as Ancylobacter koreensis comb.nov., Angulomicrobium tetraedrale Vasil'eva et al. 1986 as Ancylobacter tetraedralis comb. nov., Angulomicrobium amanitiforme Fritz et al. 2004 as Ancylobacter amanitiformis comb. nov. and Methylorhabdus multivorans Doronina et al. 1996 as Ancylobacter multivorans comb. nov. and emended description of the genus Ancylobacter.</title>
        <authorList>
            <person name="Doronina N."/>
            <person name="Chemodurova A."/>
            <person name="Grouzdev D."/>
            <person name="Koziaeva V."/>
            <person name="Shi W."/>
            <person name="Wu L."/>
            <person name="Kaparullina E."/>
        </authorList>
    </citation>
    <scope>NUCLEOTIDE SEQUENCE [LARGE SCALE GENOMIC DNA]</scope>
    <source>
        <strain evidence="3">Jip08</strain>
    </source>
</reference>
<evidence type="ECO:0000313" key="3">
    <source>
        <dbReference type="Proteomes" id="UP001202867"/>
    </source>
</evidence>
<dbReference type="EMBL" id="JALKCG010000002">
    <property type="protein sequence ID" value="MCK0207815.1"/>
    <property type="molecule type" value="Genomic_DNA"/>
</dbReference>
<keyword evidence="3" id="KW-1185">Reference proteome</keyword>
<accession>A0ABT0DKN5</accession>
<comment type="caution">
    <text evidence="2">The sequence shown here is derived from an EMBL/GenBank/DDBJ whole genome shotgun (WGS) entry which is preliminary data.</text>
</comment>
<gene>
    <name evidence="2" type="ORF">MWN33_07165</name>
</gene>
<dbReference type="Pfam" id="PF04230">
    <property type="entry name" value="PS_pyruv_trans"/>
    <property type="match status" value="1"/>
</dbReference>
<name>A0ABT0DKN5_9HYPH</name>
<protein>
    <submittedName>
        <fullName evidence="2">Polysaccharide pyruvyl transferase family protein</fullName>
    </submittedName>
</protein>
<keyword evidence="2" id="KW-0808">Transferase</keyword>